<comment type="caution">
    <text evidence="2">The sequence shown here is derived from an EMBL/GenBank/DDBJ whole genome shotgun (WGS) entry which is preliminary data.</text>
</comment>
<sequence>MSYWWNVRKDKEVASQEFSEDLWKTEWEGVGKWVCEKMEESDFYKRLNSVREEESCREKAAEEGENSVTMGEQKPKAVTFPMRHGKMKYKIYGLIFLILSGLKLLIESLSQRSVIGQRNPSQYLGNANCKAGNLDRAREALESLRSYGF</sequence>
<protein>
    <submittedName>
        <fullName evidence="2">Uncharacterized protein</fullName>
    </submittedName>
</protein>
<dbReference type="Proteomes" id="UP000657918">
    <property type="component" value="Unassembled WGS sequence"/>
</dbReference>
<name>A0A835N609_9ROSI</name>
<dbReference type="OrthoDB" id="10530936at2759"/>
<keyword evidence="1" id="KW-1133">Transmembrane helix</keyword>
<keyword evidence="1" id="KW-0812">Transmembrane</keyword>
<keyword evidence="1" id="KW-0472">Membrane</keyword>
<evidence type="ECO:0000256" key="1">
    <source>
        <dbReference type="SAM" id="Phobius"/>
    </source>
</evidence>
<dbReference type="EMBL" id="JADGMS010000002">
    <property type="protein sequence ID" value="KAF9686815.1"/>
    <property type="molecule type" value="Genomic_DNA"/>
</dbReference>
<gene>
    <name evidence="2" type="ORF">SADUNF_Sadunf02G0029000</name>
</gene>
<dbReference type="AlphaFoldDB" id="A0A835N609"/>
<proteinExistence type="predicted"/>
<reference evidence="2 3" key="1">
    <citation type="submission" date="2020-10" db="EMBL/GenBank/DDBJ databases">
        <title>Plant Genome Project.</title>
        <authorList>
            <person name="Zhang R.-G."/>
        </authorList>
    </citation>
    <scope>NUCLEOTIDE SEQUENCE [LARGE SCALE GENOMIC DNA]</scope>
    <source>
        <strain evidence="2">FAFU-HL-1</strain>
        <tissue evidence="2">Leaf</tissue>
    </source>
</reference>
<evidence type="ECO:0000313" key="2">
    <source>
        <dbReference type="EMBL" id="KAF9686815.1"/>
    </source>
</evidence>
<evidence type="ECO:0000313" key="3">
    <source>
        <dbReference type="Proteomes" id="UP000657918"/>
    </source>
</evidence>
<feature type="transmembrane region" description="Helical" evidence="1">
    <location>
        <begin position="89"/>
        <end position="106"/>
    </location>
</feature>
<accession>A0A835N609</accession>
<organism evidence="2 3">
    <name type="scientific">Salix dunnii</name>
    <dbReference type="NCBI Taxonomy" id="1413687"/>
    <lineage>
        <taxon>Eukaryota</taxon>
        <taxon>Viridiplantae</taxon>
        <taxon>Streptophyta</taxon>
        <taxon>Embryophyta</taxon>
        <taxon>Tracheophyta</taxon>
        <taxon>Spermatophyta</taxon>
        <taxon>Magnoliopsida</taxon>
        <taxon>eudicotyledons</taxon>
        <taxon>Gunneridae</taxon>
        <taxon>Pentapetalae</taxon>
        <taxon>rosids</taxon>
        <taxon>fabids</taxon>
        <taxon>Malpighiales</taxon>
        <taxon>Salicaceae</taxon>
        <taxon>Saliceae</taxon>
        <taxon>Salix</taxon>
    </lineage>
</organism>
<keyword evidence="3" id="KW-1185">Reference proteome</keyword>